<dbReference type="Proteomes" id="UP000807504">
    <property type="component" value="Unassembled WGS sequence"/>
</dbReference>
<evidence type="ECO:0000313" key="1">
    <source>
        <dbReference type="EMBL" id="KAF8785350.1"/>
    </source>
</evidence>
<protein>
    <recommendedName>
        <fullName evidence="3">DDE-1 domain-containing protein</fullName>
    </recommendedName>
</protein>
<evidence type="ECO:0000313" key="2">
    <source>
        <dbReference type="Proteomes" id="UP000807504"/>
    </source>
</evidence>
<reference evidence="1" key="1">
    <citation type="journal article" date="2020" name="bioRxiv">
        <title>Chromosome-level reference genome of the European wasp spider Argiope bruennichi: a resource for studies on range expansion and evolutionary adaptation.</title>
        <authorList>
            <person name="Sheffer M.M."/>
            <person name="Hoppe A."/>
            <person name="Krehenwinkel H."/>
            <person name="Uhl G."/>
            <person name="Kuss A.W."/>
            <person name="Jensen L."/>
            <person name="Jensen C."/>
            <person name="Gillespie R.G."/>
            <person name="Hoff K.J."/>
            <person name="Prost S."/>
        </authorList>
    </citation>
    <scope>NUCLEOTIDE SEQUENCE</scope>
</reference>
<dbReference type="EMBL" id="JABXBU010000030">
    <property type="protein sequence ID" value="KAF8785350.1"/>
    <property type="molecule type" value="Genomic_DNA"/>
</dbReference>
<comment type="caution">
    <text evidence="1">The sequence shown here is derived from an EMBL/GenBank/DDBJ whole genome shotgun (WGS) entry which is preliminary data.</text>
</comment>
<dbReference type="AlphaFoldDB" id="A0A8T0F7F5"/>
<sequence>MTSAEIGTLVTLAVAASAILNKIHPLFIFPRVNFRDHFLNGAPTGSNGCCNPSGWMKEEHFMRFAEHFVLYTKSTKERPTLLLLDNHDSHISISALNYLKVNGVVVLFGPL</sequence>
<evidence type="ECO:0008006" key="3">
    <source>
        <dbReference type="Google" id="ProtNLM"/>
    </source>
</evidence>
<organism evidence="1 2">
    <name type="scientific">Argiope bruennichi</name>
    <name type="common">Wasp spider</name>
    <name type="synonym">Aranea bruennichi</name>
    <dbReference type="NCBI Taxonomy" id="94029"/>
    <lineage>
        <taxon>Eukaryota</taxon>
        <taxon>Metazoa</taxon>
        <taxon>Ecdysozoa</taxon>
        <taxon>Arthropoda</taxon>
        <taxon>Chelicerata</taxon>
        <taxon>Arachnida</taxon>
        <taxon>Araneae</taxon>
        <taxon>Araneomorphae</taxon>
        <taxon>Entelegynae</taxon>
        <taxon>Araneoidea</taxon>
        <taxon>Araneidae</taxon>
        <taxon>Argiope</taxon>
    </lineage>
</organism>
<accession>A0A8T0F7F5</accession>
<name>A0A8T0F7F5_ARGBR</name>
<proteinExistence type="predicted"/>
<gene>
    <name evidence="1" type="ORF">HNY73_010903</name>
</gene>
<keyword evidence="2" id="KW-1185">Reference proteome</keyword>
<reference evidence="1" key="2">
    <citation type="submission" date="2020-06" db="EMBL/GenBank/DDBJ databases">
        <authorList>
            <person name="Sheffer M."/>
        </authorList>
    </citation>
    <scope>NUCLEOTIDE SEQUENCE</scope>
</reference>